<evidence type="ECO:0000256" key="4">
    <source>
        <dbReference type="ARBA" id="ARBA00022692"/>
    </source>
</evidence>
<evidence type="ECO:0000256" key="2">
    <source>
        <dbReference type="ARBA" id="ARBA00006000"/>
    </source>
</evidence>
<feature type="transmembrane region" description="Helical" evidence="14">
    <location>
        <begin position="412"/>
        <end position="433"/>
    </location>
</feature>
<keyword evidence="12 14" id="KW-0472">Membrane</keyword>
<dbReference type="PANTHER" id="PTHR45630:SF8">
    <property type="entry name" value="CATION-TRANSPORTING ATPASE"/>
    <property type="match status" value="1"/>
</dbReference>
<dbReference type="Proteomes" id="UP001233999">
    <property type="component" value="Unassembled WGS sequence"/>
</dbReference>
<feature type="non-terminal residue" evidence="17">
    <location>
        <position position="777"/>
    </location>
</feature>
<evidence type="ECO:0000256" key="6">
    <source>
        <dbReference type="ARBA" id="ARBA00022741"/>
    </source>
</evidence>
<evidence type="ECO:0000256" key="12">
    <source>
        <dbReference type="ARBA" id="ARBA00023136"/>
    </source>
</evidence>
<dbReference type="SUPFAM" id="SSF81660">
    <property type="entry name" value="Metal cation-transporting ATPase, ATP-binding domain N"/>
    <property type="match status" value="1"/>
</dbReference>
<dbReference type="PRINTS" id="PR00119">
    <property type="entry name" value="CATATPASE"/>
</dbReference>
<feature type="transmembrane region" description="Helical" evidence="14">
    <location>
        <begin position="50"/>
        <end position="67"/>
    </location>
</feature>
<dbReference type="InterPro" id="IPR023214">
    <property type="entry name" value="HAD_sf"/>
</dbReference>
<reference evidence="17" key="1">
    <citation type="journal article" date="2023" name="IScience">
        <title>Live-bearing cockroach genome reveals convergent evolutionary mechanisms linked to viviparity in insects and beyond.</title>
        <authorList>
            <person name="Fouks B."/>
            <person name="Harrison M.C."/>
            <person name="Mikhailova A.A."/>
            <person name="Marchal E."/>
            <person name="English S."/>
            <person name="Carruthers M."/>
            <person name="Jennings E.C."/>
            <person name="Chiamaka E.L."/>
            <person name="Frigard R.A."/>
            <person name="Pippel M."/>
            <person name="Attardo G.M."/>
            <person name="Benoit J.B."/>
            <person name="Bornberg-Bauer E."/>
            <person name="Tobe S.S."/>
        </authorList>
    </citation>
    <scope>NUCLEOTIDE SEQUENCE</scope>
    <source>
        <strain evidence="17">Stay&amp;Tobe</strain>
    </source>
</reference>
<proteinExistence type="inferred from homology"/>
<dbReference type="Gene3D" id="3.40.50.1000">
    <property type="entry name" value="HAD superfamily/HAD-like"/>
    <property type="match status" value="1"/>
</dbReference>
<organism evidence="17 18">
    <name type="scientific">Diploptera punctata</name>
    <name type="common">Pacific beetle cockroach</name>
    <dbReference type="NCBI Taxonomy" id="6984"/>
    <lineage>
        <taxon>Eukaryota</taxon>
        <taxon>Metazoa</taxon>
        <taxon>Ecdysozoa</taxon>
        <taxon>Arthropoda</taxon>
        <taxon>Hexapoda</taxon>
        <taxon>Insecta</taxon>
        <taxon>Pterygota</taxon>
        <taxon>Neoptera</taxon>
        <taxon>Polyneoptera</taxon>
        <taxon>Dictyoptera</taxon>
        <taxon>Blattodea</taxon>
        <taxon>Blaberoidea</taxon>
        <taxon>Blaberidae</taxon>
        <taxon>Diplopterinae</taxon>
        <taxon>Diploptera</taxon>
    </lineage>
</organism>
<evidence type="ECO:0000256" key="11">
    <source>
        <dbReference type="ARBA" id="ARBA00022989"/>
    </source>
</evidence>
<keyword evidence="18" id="KW-1185">Reference proteome</keyword>
<comment type="caution">
    <text evidence="17">The sequence shown here is derived from an EMBL/GenBank/DDBJ whole genome shotgun (WGS) entry which is preliminary data.</text>
</comment>
<dbReference type="InterPro" id="IPR001757">
    <property type="entry name" value="P_typ_ATPase"/>
</dbReference>
<evidence type="ECO:0000256" key="10">
    <source>
        <dbReference type="ARBA" id="ARBA00022967"/>
    </source>
</evidence>
<evidence type="ECO:0000256" key="8">
    <source>
        <dbReference type="ARBA" id="ARBA00022840"/>
    </source>
</evidence>
<dbReference type="InterPro" id="IPR006544">
    <property type="entry name" value="P-type_TPase_V"/>
</dbReference>
<dbReference type="AlphaFoldDB" id="A0AAD8EK28"/>
<dbReference type="PANTHER" id="PTHR45630">
    <property type="entry name" value="CATION-TRANSPORTING ATPASE-RELATED"/>
    <property type="match status" value="1"/>
</dbReference>
<dbReference type="InterPro" id="IPR047819">
    <property type="entry name" value="P5A-ATPase_N"/>
</dbReference>
<protein>
    <recommendedName>
        <fullName evidence="14">Cation-transporting ATPase</fullName>
        <ecNumber evidence="14">7.2.2.-</ecNumber>
    </recommendedName>
</protein>
<evidence type="ECO:0000313" key="17">
    <source>
        <dbReference type="EMBL" id="KAJ9592422.1"/>
    </source>
</evidence>
<dbReference type="Gene3D" id="2.70.150.10">
    <property type="entry name" value="Calcium-transporting ATPase, cytoplasmic transduction domain A"/>
    <property type="match status" value="1"/>
</dbReference>
<dbReference type="InterPro" id="IPR036412">
    <property type="entry name" value="HAD-like_sf"/>
</dbReference>
<dbReference type="GO" id="GO:0006874">
    <property type="term" value="P:intracellular calcium ion homeostasis"/>
    <property type="evidence" value="ECO:0007669"/>
    <property type="project" value="TreeGrafter"/>
</dbReference>
<keyword evidence="8 14" id="KW-0067">ATP-binding</keyword>
<dbReference type="NCBIfam" id="TIGR01494">
    <property type="entry name" value="ATPase_P-type"/>
    <property type="match status" value="1"/>
</dbReference>
<dbReference type="PROSITE" id="PS00154">
    <property type="entry name" value="ATPASE_E1_E2"/>
    <property type="match status" value="1"/>
</dbReference>
<evidence type="ECO:0000256" key="9">
    <source>
        <dbReference type="ARBA" id="ARBA00022842"/>
    </source>
</evidence>
<dbReference type="FunFam" id="1.20.1110.10:FF:000023">
    <property type="entry name" value="Cation-transporting ATPase"/>
    <property type="match status" value="1"/>
</dbReference>
<evidence type="ECO:0000256" key="13">
    <source>
        <dbReference type="ARBA" id="ARBA00049360"/>
    </source>
</evidence>
<evidence type="ECO:0000256" key="3">
    <source>
        <dbReference type="ARBA" id="ARBA00022553"/>
    </source>
</evidence>
<name>A0AAD8EK28_DIPPU</name>
<dbReference type="Gene3D" id="3.40.1110.10">
    <property type="entry name" value="Calcium-transporting ATPase, cytoplasmic domain N"/>
    <property type="match status" value="1"/>
</dbReference>
<dbReference type="GO" id="GO:0005524">
    <property type="term" value="F:ATP binding"/>
    <property type="evidence" value="ECO:0007669"/>
    <property type="project" value="UniProtKB-UniRule"/>
</dbReference>
<dbReference type="EC" id="7.2.2.-" evidence="14"/>
<dbReference type="EMBL" id="JASPKZ010003835">
    <property type="protein sequence ID" value="KAJ9592422.1"/>
    <property type="molecule type" value="Genomic_DNA"/>
</dbReference>
<evidence type="ECO:0000256" key="14">
    <source>
        <dbReference type="RuleBase" id="RU362082"/>
    </source>
</evidence>
<evidence type="ECO:0000256" key="5">
    <source>
        <dbReference type="ARBA" id="ARBA00022723"/>
    </source>
</evidence>
<dbReference type="GO" id="GO:0015203">
    <property type="term" value="F:polyamine transmembrane transporter activity"/>
    <property type="evidence" value="ECO:0007669"/>
    <property type="project" value="TreeGrafter"/>
</dbReference>
<sequence>ENEPFSEEIKLAATAKQNEITNAPPNVSYINYGEEDQMLYGYVRSQVRTIVTWTFIFLTVGLLRLVFHWYPQWFLYATHTECPISSATTLLVVDNYQGKHTTYFVKLVKIISAQNARVQWSEMNILDATPSSKYTRGVYIQLHNGVTKEVNEARIVHIKKLTYVWDEERSEFVKLAGLDKGVTKAELHQLSEGLSRTIYESNEIVVKVQSIVQLVVLEAVNPFYIFQLFSLCVWIADGYYYYPIAIVLMTTFGIGTTVIQTRSNQKSLQSTVQTTDTVKVCRGDDQYEDIPTTSLVPGDVIVIPAHGCDMHCDAILLSGTCIVNESMLTGESVPVNKTALPRQTGVYYNPREDSNHTLFCGTKVIQTRYYGAEHVKAVVLRTGFLTAKGSLVRSILYPPPADFRFDRDSYKFIGILAIIAALGLIYTVVLKVLSEIEASDVALKALDLITIAIPPALPAALSMGKMYAQSRLQKHRIFCINSRVINVAGGINCVCFDKTGTLTEDGLDMWGVVPVVSTNFHKPESDATQIAGHPLQPAMASCHSLTIIDGNLTGDPLDIKMFESTGWTLEEPEIADQTKYDLMVPTIVKSPNEDDEQMEVGVVHQFQFSSTLQRMSVVTRTLGSQELVVYCKGSPEMIVSLSLPQTVPTDFIPTLQHYTEKGYRVIAMGRRTLVDVSFTKLQRMHREEAEQQLEFLGLIILENRLKPETKGILKELKEADFKTVLLPGDNILTAVSVARECGIINPGDIVVNVTAVQEGKEGLSKLHFKAEQSVSTT</sequence>
<dbReference type="SUPFAM" id="SSF56784">
    <property type="entry name" value="HAD-like"/>
    <property type="match status" value="1"/>
</dbReference>
<dbReference type="InterPro" id="IPR023298">
    <property type="entry name" value="ATPase_P-typ_TM_dom_sf"/>
</dbReference>
<dbReference type="Gene3D" id="1.20.1110.10">
    <property type="entry name" value="Calcium-transporting ATPase, transmembrane domain"/>
    <property type="match status" value="1"/>
</dbReference>
<evidence type="ECO:0000313" key="18">
    <source>
        <dbReference type="Proteomes" id="UP001233999"/>
    </source>
</evidence>
<dbReference type="GO" id="GO:0046872">
    <property type="term" value="F:metal ion binding"/>
    <property type="evidence" value="ECO:0007669"/>
    <property type="project" value="UniProtKB-UniRule"/>
</dbReference>
<dbReference type="InterPro" id="IPR018303">
    <property type="entry name" value="ATPase_P-typ_P_site"/>
</dbReference>
<evidence type="ECO:0000259" key="15">
    <source>
        <dbReference type="Pfam" id="PF00122"/>
    </source>
</evidence>
<comment type="subcellular location">
    <subcellularLocation>
        <location evidence="1">Late endosome membrane</location>
        <topology evidence="1">Multi-pass membrane protein</topology>
    </subcellularLocation>
    <subcellularLocation>
        <location evidence="14">Membrane</location>
        <topology evidence="14">Multi-pass membrane protein</topology>
    </subcellularLocation>
</comment>
<feature type="non-terminal residue" evidence="17">
    <location>
        <position position="1"/>
    </location>
</feature>
<keyword evidence="3" id="KW-0597">Phosphoprotein</keyword>
<keyword evidence="9 14" id="KW-0460">Magnesium</keyword>
<accession>A0AAD8EK28</accession>
<keyword evidence="10 14" id="KW-1278">Translocase</keyword>
<keyword evidence="6 14" id="KW-0547">Nucleotide-binding</keyword>
<dbReference type="SUPFAM" id="SSF81653">
    <property type="entry name" value="Calcium ATPase, transduction domain A"/>
    <property type="match status" value="1"/>
</dbReference>
<dbReference type="SUPFAM" id="SSF81665">
    <property type="entry name" value="Calcium ATPase, transmembrane domain M"/>
    <property type="match status" value="1"/>
</dbReference>
<dbReference type="FunFam" id="3.40.1110.10:FF:000026">
    <property type="entry name" value="Cation-transporting ATPase"/>
    <property type="match status" value="1"/>
</dbReference>
<dbReference type="Pfam" id="PF12409">
    <property type="entry name" value="P5-ATPase"/>
    <property type="match status" value="1"/>
</dbReference>
<dbReference type="GO" id="GO:0016887">
    <property type="term" value="F:ATP hydrolysis activity"/>
    <property type="evidence" value="ECO:0007669"/>
    <property type="project" value="InterPro"/>
</dbReference>
<keyword evidence="11 14" id="KW-1133">Transmembrane helix</keyword>
<dbReference type="Pfam" id="PF00122">
    <property type="entry name" value="E1-E2_ATPase"/>
    <property type="match status" value="1"/>
</dbReference>
<evidence type="ECO:0000256" key="1">
    <source>
        <dbReference type="ARBA" id="ARBA00004107"/>
    </source>
</evidence>
<feature type="transmembrane region" description="Helical" evidence="14">
    <location>
        <begin position="242"/>
        <end position="259"/>
    </location>
</feature>
<dbReference type="GO" id="GO:0019829">
    <property type="term" value="F:ATPase-coupled monoatomic cation transmembrane transporter activity"/>
    <property type="evidence" value="ECO:0007669"/>
    <property type="project" value="UniProtKB-UniRule"/>
</dbReference>
<keyword evidence="7" id="KW-0967">Endosome</keyword>
<feature type="domain" description="P5B-type ATPase N-terminal" evidence="16">
    <location>
        <begin position="39"/>
        <end position="166"/>
    </location>
</feature>
<dbReference type="GO" id="GO:0140358">
    <property type="term" value="F:P-type transmembrane transporter activity"/>
    <property type="evidence" value="ECO:0007669"/>
    <property type="project" value="InterPro"/>
</dbReference>
<dbReference type="NCBIfam" id="TIGR01657">
    <property type="entry name" value="P-ATPase-V"/>
    <property type="match status" value="1"/>
</dbReference>
<dbReference type="GO" id="GO:0031902">
    <property type="term" value="C:late endosome membrane"/>
    <property type="evidence" value="ECO:0007669"/>
    <property type="project" value="UniProtKB-SubCell"/>
</dbReference>
<keyword evidence="4 14" id="KW-0812">Transmembrane</keyword>
<feature type="transmembrane region" description="Helical" evidence="14">
    <location>
        <begin position="214"/>
        <end position="236"/>
    </location>
</feature>
<feature type="domain" description="P-type ATPase A" evidence="15">
    <location>
        <begin position="275"/>
        <end position="395"/>
    </location>
</feature>
<evidence type="ECO:0000256" key="7">
    <source>
        <dbReference type="ARBA" id="ARBA00022753"/>
    </source>
</evidence>
<keyword evidence="5 14" id="KW-0479">Metal-binding</keyword>
<evidence type="ECO:0000259" key="16">
    <source>
        <dbReference type="Pfam" id="PF12409"/>
    </source>
</evidence>
<dbReference type="InterPro" id="IPR059000">
    <property type="entry name" value="ATPase_P-type_domA"/>
</dbReference>
<comment type="catalytic activity">
    <reaction evidence="13 14">
        <text>ATP + H2O = ADP + phosphate + H(+)</text>
        <dbReference type="Rhea" id="RHEA:13065"/>
        <dbReference type="ChEBI" id="CHEBI:15377"/>
        <dbReference type="ChEBI" id="CHEBI:15378"/>
        <dbReference type="ChEBI" id="CHEBI:30616"/>
        <dbReference type="ChEBI" id="CHEBI:43474"/>
        <dbReference type="ChEBI" id="CHEBI:456216"/>
    </reaction>
</comment>
<dbReference type="InterPro" id="IPR023299">
    <property type="entry name" value="ATPase_P-typ_cyto_dom_N"/>
</dbReference>
<gene>
    <name evidence="17" type="ORF">L9F63_015838</name>
</gene>
<comment type="caution">
    <text evidence="14">Lacks conserved residue(s) required for the propagation of feature annotation.</text>
</comment>
<reference evidence="17" key="2">
    <citation type="submission" date="2023-05" db="EMBL/GenBank/DDBJ databases">
        <authorList>
            <person name="Fouks B."/>
        </authorList>
    </citation>
    <scope>NUCLEOTIDE SEQUENCE</scope>
    <source>
        <strain evidence="17">Stay&amp;Tobe</strain>
        <tissue evidence="17">Testes</tissue>
    </source>
</reference>
<comment type="similarity">
    <text evidence="2 14">Belongs to the cation transport ATPase (P-type) (TC 3.A.3) family. Type V subfamily.</text>
</comment>
<dbReference type="InterPro" id="IPR008250">
    <property type="entry name" value="ATPase_P-typ_transduc_dom_A_sf"/>
</dbReference>
<dbReference type="Pfam" id="PF13246">
    <property type="entry name" value="Cation_ATPase"/>
    <property type="match status" value="1"/>
</dbReference>